<keyword evidence="5 6" id="KW-0326">Glycosidase</keyword>
<keyword evidence="2" id="KW-0858">Xylan degradation</keyword>
<protein>
    <submittedName>
        <fullName evidence="8">Glycosyl hydrolase family 43</fullName>
    </submittedName>
</protein>
<name>A0A4P7VNZ2_9BACT</name>
<evidence type="ECO:0000256" key="5">
    <source>
        <dbReference type="ARBA" id="ARBA00023295"/>
    </source>
</evidence>
<keyword evidence="7" id="KW-0732">Signal</keyword>
<dbReference type="InterPro" id="IPR023296">
    <property type="entry name" value="Glyco_hydro_beta-prop_sf"/>
</dbReference>
<organism evidence="8 9">
    <name type="scientific">Muribaculum gordoncarteri</name>
    <dbReference type="NCBI Taxonomy" id="2530390"/>
    <lineage>
        <taxon>Bacteria</taxon>
        <taxon>Pseudomonadati</taxon>
        <taxon>Bacteroidota</taxon>
        <taxon>Bacteroidia</taxon>
        <taxon>Bacteroidales</taxon>
        <taxon>Muribaculaceae</taxon>
        <taxon>Muribaculum</taxon>
    </lineage>
</organism>
<comment type="similarity">
    <text evidence="1 6">Belongs to the glycosyl hydrolase 43 family.</text>
</comment>
<feature type="chain" id="PRO_5020442588" evidence="7">
    <location>
        <begin position="22"/>
        <end position="543"/>
    </location>
</feature>
<reference evidence="8 9" key="1">
    <citation type="submission" date="2019-02" db="EMBL/GenBank/DDBJ databases">
        <title>Isolation and identification of novel species under the genus Muribaculum.</title>
        <authorList>
            <person name="Miyake S."/>
            <person name="Ding Y."/>
            <person name="Low A."/>
            <person name="Soh M."/>
            <person name="Seedorf H."/>
        </authorList>
    </citation>
    <scope>NUCLEOTIDE SEQUENCE [LARGE SCALE GENOMIC DNA]</scope>
    <source>
        <strain evidence="8 9">TLL-A4</strain>
    </source>
</reference>
<accession>A0A4P7VNZ2</accession>
<dbReference type="InterPro" id="IPR052176">
    <property type="entry name" value="Glycosyl_Hydrlase_43_Enz"/>
</dbReference>
<evidence type="ECO:0000256" key="4">
    <source>
        <dbReference type="ARBA" id="ARBA00023277"/>
    </source>
</evidence>
<evidence type="ECO:0000256" key="7">
    <source>
        <dbReference type="SAM" id="SignalP"/>
    </source>
</evidence>
<sequence>MKKIIHYINRIACTLSGISLATQLNTANGANPYLPLWEYIPDGEPYVFEDPDNPGKYRVYVYGSHDSLIKEYCGREQVVWSAPIDNLNEWRYDGIIFESKTDANGKPLNAEGIGDILYAPDIAEVVDKEGNKTYYFYPNNQSEGRKGMIAKASRPDGPFVVCNWSKESPKLTDGDLRFDPAVLVDDDGKVYGYWGFEESLGAEFDPVTMATVKKGTKPVKDMISHYKQDGVFRFFEASSIRKIKDKYVFIYSRKSDNGEWGLPTSNYTLAYAYSDNPLGPFTYGGTIIDGRGRDTDLQGNPIATATPNGNTHGSIAEINGQWYVFYHRQNGTTEYARQAMVEPIEVKVTEGPGGKVEISEAEYTSQGFETSGLDPYHRYSAGIACYYTGPRKAISAWPNFTFSGSYVQPTYGDEKNFETPYDLRVNSNPVVNNTDGSTVGYKYYNFDLLDTTKDNELVLNIKPLGTEGRIDIMVDSPWSERGGRKIGSLTLSPNAKQERTDMAVKLSGLKGMKGKHAIYLLFTSPIKDKSMCELHELTFRKAK</sequence>
<dbReference type="KEGG" id="mgod:E7746_08285"/>
<gene>
    <name evidence="8" type="ORF">E7746_08285</name>
</gene>
<dbReference type="Pfam" id="PF04616">
    <property type="entry name" value="Glyco_hydro_43"/>
    <property type="match status" value="1"/>
</dbReference>
<evidence type="ECO:0000256" key="3">
    <source>
        <dbReference type="ARBA" id="ARBA00022801"/>
    </source>
</evidence>
<evidence type="ECO:0000256" key="1">
    <source>
        <dbReference type="ARBA" id="ARBA00009865"/>
    </source>
</evidence>
<evidence type="ECO:0000313" key="9">
    <source>
        <dbReference type="Proteomes" id="UP000297031"/>
    </source>
</evidence>
<dbReference type="GO" id="GO:0004553">
    <property type="term" value="F:hydrolase activity, hydrolyzing O-glycosyl compounds"/>
    <property type="evidence" value="ECO:0007669"/>
    <property type="project" value="InterPro"/>
</dbReference>
<evidence type="ECO:0000256" key="2">
    <source>
        <dbReference type="ARBA" id="ARBA00022651"/>
    </source>
</evidence>
<dbReference type="RefSeq" id="WP_136410522.1">
    <property type="nucleotide sequence ID" value="NZ_CP039393.1"/>
</dbReference>
<evidence type="ECO:0000313" key="8">
    <source>
        <dbReference type="EMBL" id="QCD35875.1"/>
    </source>
</evidence>
<dbReference type="EMBL" id="CP039393">
    <property type="protein sequence ID" value="QCD35875.1"/>
    <property type="molecule type" value="Genomic_DNA"/>
</dbReference>
<dbReference type="SUPFAM" id="SSF75005">
    <property type="entry name" value="Arabinanase/levansucrase/invertase"/>
    <property type="match status" value="1"/>
</dbReference>
<keyword evidence="2" id="KW-0624">Polysaccharide degradation</keyword>
<keyword evidence="4" id="KW-0119">Carbohydrate metabolism</keyword>
<keyword evidence="3 6" id="KW-0378">Hydrolase</keyword>
<proteinExistence type="inferred from homology"/>
<dbReference type="OrthoDB" id="9801455at2"/>
<keyword evidence="9" id="KW-1185">Reference proteome</keyword>
<dbReference type="AlphaFoldDB" id="A0A4P7VNZ2"/>
<dbReference type="InterPro" id="IPR006710">
    <property type="entry name" value="Glyco_hydro_43"/>
</dbReference>
<dbReference type="Gene3D" id="2.115.10.20">
    <property type="entry name" value="Glycosyl hydrolase domain, family 43"/>
    <property type="match status" value="1"/>
</dbReference>
<dbReference type="PANTHER" id="PTHR43772">
    <property type="entry name" value="ENDO-1,4-BETA-XYLANASE"/>
    <property type="match status" value="1"/>
</dbReference>
<feature type="signal peptide" evidence="7">
    <location>
        <begin position="1"/>
        <end position="21"/>
    </location>
</feature>
<dbReference type="Proteomes" id="UP000297031">
    <property type="component" value="Chromosome"/>
</dbReference>
<dbReference type="PANTHER" id="PTHR43772:SF2">
    <property type="entry name" value="PUTATIVE (AFU_ORTHOLOGUE AFUA_2G04480)-RELATED"/>
    <property type="match status" value="1"/>
</dbReference>
<dbReference type="Gene3D" id="2.60.120.260">
    <property type="entry name" value="Galactose-binding domain-like"/>
    <property type="match status" value="1"/>
</dbReference>
<dbReference type="GO" id="GO:0045493">
    <property type="term" value="P:xylan catabolic process"/>
    <property type="evidence" value="ECO:0007669"/>
    <property type="project" value="UniProtKB-KW"/>
</dbReference>
<evidence type="ECO:0000256" key="6">
    <source>
        <dbReference type="RuleBase" id="RU361187"/>
    </source>
</evidence>